<dbReference type="AlphaFoldDB" id="A0A0A9EWN5"/>
<name>A0A0A9EWN5_ARUDO</name>
<organism evidence="1">
    <name type="scientific">Arundo donax</name>
    <name type="common">Giant reed</name>
    <name type="synonym">Donax arundinaceus</name>
    <dbReference type="NCBI Taxonomy" id="35708"/>
    <lineage>
        <taxon>Eukaryota</taxon>
        <taxon>Viridiplantae</taxon>
        <taxon>Streptophyta</taxon>
        <taxon>Embryophyta</taxon>
        <taxon>Tracheophyta</taxon>
        <taxon>Spermatophyta</taxon>
        <taxon>Magnoliopsida</taxon>
        <taxon>Liliopsida</taxon>
        <taxon>Poales</taxon>
        <taxon>Poaceae</taxon>
        <taxon>PACMAD clade</taxon>
        <taxon>Arundinoideae</taxon>
        <taxon>Arundineae</taxon>
        <taxon>Arundo</taxon>
    </lineage>
</organism>
<proteinExistence type="predicted"/>
<protein>
    <submittedName>
        <fullName evidence="1">Uncharacterized protein</fullName>
    </submittedName>
</protein>
<sequence>MNYCSMSFCCYFDLVETAFYFMLAISYSGTGTSHSTENRGCC</sequence>
<evidence type="ECO:0000313" key="1">
    <source>
        <dbReference type="EMBL" id="JAE05140.1"/>
    </source>
</evidence>
<reference evidence="1" key="1">
    <citation type="submission" date="2014-09" db="EMBL/GenBank/DDBJ databases">
        <authorList>
            <person name="Magalhaes I.L.F."/>
            <person name="Oliveira U."/>
            <person name="Santos F.R."/>
            <person name="Vidigal T.H.D.A."/>
            <person name="Brescovit A.D."/>
            <person name="Santos A.J."/>
        </authorList>
    </citation>
    <scope>NUCLEOTIDE SEQUENCE</scope>
    <source>
        <tissue evidence="1">Shoot tissue taken approximately 20 cm above the soil surface</tissue>
    </source>
</reference>
<accession>A0A0A9EWN5</accession>
<reference evidence="1" key="2">
    <citation type="journal article" date="2015" name="Data Brief">
        <title>Shoot transcriptome of the giant reed, Arundo donax.</title>
        <authorList>
            <person name="Barrero R.A."/>
            <person name="Guerrero F.D."/>
            <person name="Moolhuijzen P."/>
            <person name="Goolsby J.A."/>
            <person name="Tidwell J."/>
            <person name="Bellgard S.E."/>
            <person name="Bellgard M.I."/>
        </authorList>
    </citation>
    <scope>NUCLEOTIDE SEQUENCE</scope>
    <source>
        <tissue evidence="1">Shoot tissue taken approximately 20 cm above the soil surface</tissue>
    </source>
</reference>
<dbReference type="EMBL" id="GBRH01192756">
    <property type="protein sequence ID" value="JAE05140.1"/>
    <property type="molecule type" value="Transcribed_RNA"/>
</dbReference>